<evidence type="ECO:0000313" key="1">
    <source>
        <dbReference type="EMBL" id="MEJ5943695.1"/>
    </source>
</evidence>
<name>A0ABU8RF33_9ACTN</name>
<organism evidence="1 2">
    <name type="scientific">Pseudokineococcus basanitobsidens</name>
    <dbReference type="NCBI Taxonomy" id="1926649"/>
    <lineage>
        <taxon>Bacteria</taxon>
        <taxon>Bacillati</taxon>
        <taxon>Actinomycetota</taxon>
        <taxon>Actinomycetes</taxon>
        <taxon>Kineosporiales</taxon>
        <taxon>Kineosporiaceae</taxon>
        <taxon>Pseudokineococcus</taxon>
    </lineage>
</organism>
<dbReference type="RefSeq" id="WP_339573087.1">
    <property type="nucleotide sequence ID" value="NZ_JBBIAA010000001.1"/>
</dbReference>
<comment type="caution">
    <text evidence="1">The sequence shown here is derived from an EMBL/GenBank/DDBJ whole genome shotgun (WGS) entry which is preliminary data.</text>
</comment>
<dbReference type="EMBL" id="JBBIAA010000001">
    <property type="protein sequence ID" value="MEJ5943695.1"/>
    <property type="molecule type" value="Genomic_DNA"/>
</dbReference>
<gene>
    <name evidence="1" type="ORF">WDZ17_00115</name>
</gene>
<protein>
    <submittedName>
        <fullName evidence="1">Uncharacterized protein</fullName>
    </submittedName>
</protein>
<proteinExistence type="predicted"/>
<evidence type="ECO:0000313" key="2">
    <source>
        <dbReference type="Proteomes" id="UP001387100"/>
    </source>
</evidence>
<sequence>MTSRYRVYLESWTYQTDEGLDESCRAELVELLDDEREEERVTEFDADGRSAVDDVLGTLGWRRTGHWAVHQWHGYEYAAVTPLIATR</sequence>
<reference evidence="1 2" key="1">
    <citation type="journal article" date="2017" name="Int. J. Syst. Evol. Microbiol.">
        <title>Pseudokineococcus basanitobsidens sp. nov., isolated from volcanic rock.</title>
        <authorList>
            <person name="Lee D.W."/>
            <person name="Park M.Y."/>
            <person name="Kim J.J."/>
            <person name="Kim B.S."/>
        </authorList>
    </citation>
    <scope>NUCLEOTIDE SEQUENCE [LARGE SCALE GENOMIC DNA]</scope>
    <source>
        <strain evidence="1 2">DSM 103726</strain>
    </source>
</reference>
<accession>A0ABU8RF33</accession>
<dbReference type="Proteomes" id="UP001387100">
    <property type="component" value="Unassembled WGS sequence"/>
</dbReference>
<keyword evidence="2" id="KW-1185">Reference proteome</keyword>